<keyword evidence="2" id="KW-1185">Reference proteome</keyword>
<dbReference type="EMBL" id="SNXE01000006">
    <property type="protein sequence ID" value="TDP07908.1"/>
    <property type="molecule type" value="Genomic_DNA"/>
</dbReference>
<gene>
    <name evidence="1" type="ORF">DFR39_106172</name>
</gene>
<dbReference type="InterPro" id="IPR019657">
    <property type="entry name" value="ComFB"/>
</dbReference>
<reference evidence="1 2" key="1">
    <citation type="submission" date="2019-03" db="EMBL/GenBank/DDBJ databases">
        <title>Genomic Encyclopedia of Type Strains, Phase IV (KMG-IV): sequencing the most valuable type-strain genomes for metagenomic binning, comparative biology and taxonomic classification.</title>
        <authorList>
            <person name="Goeker M."/>
        </authorList>
    </citation>
    <scope>NUCLEOTIDE SEQUENCE [LARGE SCALE GENOMIC DNA]</scope>
    <source>
        <strain evidence="1 2">DSM 25082</strain>
    </source>
</reference>
<comment type="caution">
    <text evidence="1">The sequence shown here is derived from an EMBL/GenBank/DDBJ whole genome shotgun (WGS) entry which is preliminary data.</text>
</comment>
<proteinExistence type="predicted"/>
<sequence>MTDFTSLHNHHEREVFNEVVAQAADFPDVAGNEGLLVDVACVALNRLPPRYIRHQVDFAFYLTESERLEMNVAIRDAVSYAFNFVRARSALRSRG</sequence>
<dbReference type="Proteomes" id="UP000295357">
    <property type="component" value="Unassembled WGS sequence"/>
</dbReference>
<protein>
    <submittedName>
        <fullName evidence="1">Late competence development protein ComFB</fullName>
    </submittedName>
</protein>
<organism evidence="1 2">
    <name type="scientific">Roseateles asaccharophilus</name>
    <dbReference type="NCBI Taxonomy" id="582607"/>
    <lineage>
        <taxon>Bacteria</taxon>
        <taxon>Pseudomonadati</taxon>
        <taxon>Pseudomonadota</taxon>
        <taxon>Betaproteobacteria</taxon>
        <taxon>Burkholderiales</taxon>
        <taxon>Sphaerotilaceae</taxon>
        <taxon>Roseateles</taxon>
    </lineage>
</organism>
<name>A0A4V3CJ28_9BURK</name>
<dbReference type="Pfam" id="PF10719">
    <property type="entry name" value="ComFB"/>
    <property type="match status" value="1"/>
</dbReference>
<dbReference type="RefSeq" id="WP_133604189.1">
    <property type="nucleotide sequence ID" value="NZ_JAUFPJ010000007.1"/>
</dbReference>
<dbReference type="AlphaFoldDB" id="A0A4V3CJ28"/>
<evidence type="ECO:0000313" key="2">
    <source>
        <dbReference type="Proteomes" id="UP000295357"/>
    </source>
</evidence>
<evidence type="ECO:0000313" key="1">
    <source>
        <dbReference type="EMBL" id="TDP07908.1"/>
    </source>
</evidence>
<accession>A0A4V3CJ28</accession>
<dbReference type="OrthoDB" id="5895647at2"/>